<organism evidence="1 2">
    <name type="scientific">Candidatus Accumulibacter affinis</name>
    <dbReference type="NCBI Taxonomy" id="2954384"/>
    <lineage>
        <taxon>Bacteria</taxon>
        <taxon>Pseudomonadati</taxon>
        <taxon>Pseudomonadota</taxon>
        <taxon>Betaproteobacteria</taxon>
        <taxon>Candidatus Accumulibacter</taxon>
    </lineage>
</organism>
<gene>
    <name evidence="1" type="ORF">IPK02_03560</name>
</gene>
<dbReference type="AlphaFoldDB" id="A0A935T6J8"/>
<name>A0A935T6J8_9PROT</name>
<evidence type="ECO:0000313" key="2">
    <source>
        <dbReference type="Proteomes" id="UP000706151"/>
    </source>
</evidence>
<sequence>MQAESWQITPTIAVNETLTNNLFLTSTNKTSDLVTAITPGISIDGKGGRASLRLSYGFTQQLYARESSQNNHQNSLSAIGSLEAIENWLFIDATGTISQQYISAFGQTSQSIANVNNNQTETSYYSISPHIKGTFLSSAEYLLRYRAAITRSDSAYSGSTNSVAVNANALSSQGDLNSSEWLGTLSGNTRWSGLGWGLEASRLTNDYTGGRNYEDTRYQAGLNYRFNPQFRVSAFAGQESQNYVSVNQETHTTHGFGFVWAPGPRTELSANNTYRFFGNSYDINFRHRMARSLITYTASRSISSQPAGVGSTGQGSNYDATYAIIAANNPGASPDAIRSQVSQVLQGRGVPADGAVVNGYLTNRPTLQQLQQLSFALLGVRNTVTLNVNETKQQPLGLANGATDDYSLANEITQRGFAIIWGHQLSGLSSLSLSLNQSRSISQRAGQFDNRTQGAYLLLTTQISPKTSASVGARHVNYDGGSISSTGLGSSYTESALTGSLSHSF</sequence>
<reference evidence="1 2" key="1">
    <citation type="submission" date="2020-10" db="EMBL/GenBank/DDBJ databases">
        <title>Connecting structure to function with the recovery of over 1000 high-quality activated sludge metagenome-assembled genomes encoding full-length rRNA genes using long-read sequencing.</title>
        <authorList>
            <person name="Singleton C.M."/>
            <person name="Petriglieri F."/>
            <person name="Kristensen J.M."/>
            <person name="Kirkegaard R.H."/>
            <person name="Michaelsen T.Y."/>
            <person name="Andersen M.H."/>
            <person name="Karst S.M."/>
            <person name="Dueholm M.S."/>
            <person name="Nielsen P.H."/>
            <person name="Albertsen M."/>
        </authorList>
    </citation>
    <scope>NUCLEOTIDE SEQUENCE [LARGE SCALE GENOMIC DNA]</scope>
    <source>
        <strain evidence="1">Fred_18-Q3-R57-64_BAT3C.720</strain>
    </source>
</reference>
<accession>A0A935T6J8</accession>
<comment type="caution">
    <text evidence="1">The sequence shown here is derived from an EMBL/GenBank/DDBJ whole genome shotgun (WGS) entry which is preliminary data.</text>
</comment>
<proteinExistence type="predicted"/>
<dbReference type="NCBIfam" id="TIGR03016">
    <property type="entry name" value="pepcterm_hypo_1"/>
    <property type="match status" value="1"/>
</dbReference>
<dbReference type="EMBL" id="JADJOT010000002">
    <property type="protein sequence ID" value="MBK7953121.1"/>
    <property type="molecule type" value="Genomic_DNA"/>
</dbReference>
<dbReference type="InterPro" id="IPR017467">
    <property type="entry name" value="CHP03016_PEP-CTERM"/>
</dbReference>
<dbReference type="Proteomes" id="UP000706151">
    <property type="component" value="Unassembled WGS sequence"/>
</dbReference>
<protein>
    <submittedName>
        <fullName evidence="1">TIGR03016 family PEP-CTERM system-associated outer membrane protein</fullName>
    </submittedName>
</protein>
<evidence type="ECO:0000313" key="1">
    <source>
        <dbReference type="EMBL" id="MBK7953121.1"/>
    </source>
</evidence>